<comment type="similarity">
    <text evidence="1">Belongs to the 5-formyltetrahydrofolate cyclo-ligase family.</text>
</comment>
<evidence type="ECO:0000313" key="7">
    <source>
        <dbReference type="Proteomes" id="UP001377567"/>
    </source>
</evidence>
<organism evidence="6 7">
    <name type="scientific">Maudiozyma humilis</name>
    <name type="common">Sour dough yeast</name>
    <name type="synonym">Kazachstania humilis</name>
    <dbReference type="NCBI Taxonomy" id="51915"/>
    <lineage>
        <taxon>Eukaryota</taxon>
        <taxon>Fungi</taxon>
        <taxon>Dikarya</taxon>
        <taxon>Ascomycota</taxon>
        <taxon>Saccharomycotina</taxon>
        <taxon>Saccharomycetes</taxon>
        <taxon>Saccharomycetales</taxon>
        <taxon>Saccharomycetaceae</taxon>
        <taxon>Maudiozyma</taxon>
    </lineage>
</organism>
<dbReference type="PANTHER" id="PTHR23407:SF1">
    <property type="entry name" value="5-FORMYLTETRAHYDROFOLATE CYCLO-LIGASE"/>
    <property type="match status" value="1"/>
</dbReference>
<evidence type="ECO:0000256" key="1">
    <source>
        <dbReference type="ARBA" id="ARBA00010638"/>
    </source>
</evidence>
<dbReference type="SUPFAM" id="SSF100950">
    <property type="entry name" value="NagB/RpiA/CoA transferase-like"/>
    <property type="match status" value="1"/>
</dbReference>
<dbReference type="GO" id="GO:0035999">
    <property type="term" value="P:tetrahydrofolate interconversion"/>
    <property type="evidence" value="ECO:0007669"/>
    <property type="project" value="TreeGrafter"/>
</dbReference>
<evidence type="ECO:0000256" key="5">
    <source>
        <dbReference type="ARBA" id="ARBA00038966"/>
    </source>
</evidence>
<comment type="caution">
    <text evidence="6">The sequence shown here is derived from an EMBL/GenBank/DDBJ whole genome shotgun (WGS) entry which is preliminary data.</text>
</comment>
<dbReference type="InterPro" id="IPR037171">
    <property type="entry name" value="NagB/RpiA_transferase-like"/>
</dbReference>
<accession>A0AAV5S251</accession>
<proteinExistence type="inferred from homology"/>
<dbReference type="Pfam" id="PF01812">
    <property type="entry name" value="5-FTHF_cyc-lig"/>
    <property type="match status" value="1"/>
</dbReference>
<name>A0AAV5S251_MAUHU</name>
<keyword evidence="7" id="KW-1185">Reference proteome</keyword>
<dbReference type="InterPro" id="IPR002698">
    <property type="entry name" value="FTHF_cligase"/>
</dbReference>
<keyword evidence="3" id="KW-0067">ATP-binding</keyword>
<evidence type="ECO:0000256" key="4">
    <source>
        <dbReference type="ARBA" id="ARBA00036539"/>
    </source>
</evidence>
<sequence>MSATPTAKKELRRTLRAALSGVSRTEVLQQSHRVQLRVQRIVEQLHRDRDREGKRAEARAPLSVGLYLGMTHQPEVDTDALARWLLQRGDAVWLPRCLPAAKQSERSAASAASDASAQAPTRPHLAFLPLPSAESLTALQPQGKYRLREPTASPAATRSYALHPAPLDILVVPCVGFHPRTLARIGWGAGYYDEFLERYRRVHGRVPLLVGVCLEQQLSVGVVGDARDWAMDAVVSGGAAGAAEGSVHVRGDEVGEWCSRAAQ</sequence>
<dbReference type="EC" id="6.3.3.2" evidence="5"/>
<dbReference type="PANTHER" id="PTHR23407">
    <property type="entry name" value="ATPASE INHIBITOR/5-FORMYLTETRAHYDROFOLATE CYCLO-LIGASE"/>
    <property type="match status" value="1"/>
</dbReference>
<dbReference type="Proteomes" id="UP001377567">
    <property type="component" value="Unassembled WGS sequence"/>
</dbReference>
<evidence type="ECO:0000256" key="2">
    <source>
        <dbReference type="ARBA" id="ARBA00022741"/>
    </source>
</evidence>
<keyword evidence="2" id="KW-0547">Nucleotide-binding</keyword>
<gene>
    <name evidence="6" type="ORF">DAKH74_042930</name>
</gene>
<reference evidence="6 7" key="1">
    <citation type="journal article" date="2023" name="Elife">
        <title>Identification of key yeast species and microbe-microbe interactions impacting larval growth of Drosophila in the wild.</title>
        <authorList>
            <person name="Mure A."/>
            <person name="Sugiura Y."/>
            <person name="Maeda R."/>
            <person name="Honda K."/>
            <person name="Sakurai N."/>
            <person name="Takahashi Y."/>
            <person name="Watada M."/>
            <person name="Katoh T."/>
            <person name="Gotoh A."/>
            <person name="Gotoh Y."/>
            <person name="Taniguchi I."/>
            <person name="Nakamura K."/>
            <person name="Hayashi T."/>
            <person name="Katayama T."/>
            <person name="Uemura T."/>
            <person name="Hattori Y."/>
        </authorList>
    </citation>
    <scope>NUCLEOTIDE SEQUENCE [LARGE SCALE GENOMIC DNA]</scope>
    <source>
        <strain evidence="6 7">KH-74</strain>
    </source>
</reference>
<dbReference type="GO" id="GO:0009396">
    <property type="term" value="P:folic acid-containing compound biosynthetic process"/>
    <property type="evidence" value="ECO:0007669"/>
    <property type="project" value="TreeGrafter"/>
</dbReference>
<protein>
    <recommendedName>
        <fullName evidence="5">5-formyltetrahydrofolate cyclo-ligase</fullName>
        <ecNumber evidence="5">6.3.3.2</ecNumber>
    </recommendedName>
</protein>
<dbReference type="GO" id="GO:0005524">
    <property type="term" value="F:ATP binding"/>
    <property type="evidence" value="ECO:0007669"/>
    <property type="project" value="UniProtKB-KW"/>
</dbReference>
<dbReference type="AlphaFoldDB" id="A0AAV5S251"/>
<evidence type="ECO:0000256" key="3">
    <source>
        <dbReference type="ARBA" id="ARBA00022840"/>
    </source>
</evidence>
<dbReference type="GO" id="GO:0005739">
    <property type="term" value="C:mitochondrion"/>
    <property type="evidence" value="ECO:0007669"/>
    <property type="project" value="TreeGrafter"/>
</dbReference>
<dbReference type="Gene3D" id="3.40.50.10420">
    <property type="entry name" value="NagB/RpiA/CoA transferase-like"/>
    <property type="match status" value="1"/>
</dbReference>
<dbReference type="EMBL" id="BTGD01000013">
    <property type="protein sequence ID" value="GMM57677.1"/>
    <property type="molecule type" value="Genomic_DNA"/>
</dbReference>
<dbReference type="InterPro" id="IPR024185">
    <property type="entry name" value="FTHF_cligase-like_sf"/>
</dbReference>
<evidence type="ECO:0000313" key="6">
    <source>
        <dbReference type="EMBL" id="GMM57677.1"/>
    </source>
</evidence>
<dbReference type="GO" id="GO:0030272">
    <property type="term" value="F:5-formyltetrahydrofolate cyclo-ligase activity"/>
    <property type="evidence" value="ECO:0007669"/>
    <property type="project" value="UniProtKB-EC"/>
</dbReference>
<comment type="catalytic activity">
    <reaction evidence="4">
        <text>(6S)-5-formyl-5,6,7,8-tetrahydrofolate + ATP = (6R)-5,10-methenyltetrahydrofolate + ADP + phosphate</text>
        <dbReference type="Rhea" id="RHEA:10488"/>
        <dbReference type="ChEBI" id="CHEBI:30616"/>
        <dbReference type="ChEBI" id="CHEBI:43474"/>
        <dbReference type="ChEBI" id="CHEBI:57455"/>
        <dbReference type="ChEBI" id="CHEBI:57457"/>
        <dbReference type="ChEBI" id="CHEBI:456216"/>
        <dbReference type="EC" id="6.3.3.2"/>
    </reaction>
</comment>